<evidence type="ECO:0000313" key="1">
    <source>
        <dbReference type="EMBL" id="KAI8423576.1"/>
    </source>
</evidence>
<dbReference type="Proteomes" id="UP001064048">
    <property type="component" value="Chromosome 22"/>
</dbReference>
<gene>
    <name evidence="1" type="ORF">MSG28_012666</name>
</gene>
<organism evidence="1 2">
    <name type="scientific">Choristoneura fumiferana</name>
    <name type="common">Spruce budworm moth</name>
    <name type="synonym">Archips fumiferana</name>
    <dbReference type="NCBI Taxonomy" id="7141"/>
    <lineage>
        <taxon>Eukaryota</taxon>
        <taxon>Metazoa</taxon>
        <taxon>Ecdysozoa</taxon>
        <taxon>Arthropoda</taxon>
        <taxon>Hexapoda</taxon>
        <taxon>Insecta</taxon>
        <taxon>Pterygota</taxon>
        <taxon>Neoptera</taxon>
        <taxon>Endopterygota</taxon>
        <taxon>Lepidoptera</taxon>
        <taxon>Glossata</taxon>
        <taxon>Ditrysia</taxon>
        <taxon>Tortricoidea</taxon>
        <taxon>Tortricidae</taxon>
        <taxon>Tortricinae</taxon>
        <taxon>Choristoneura</taxon>
    </lineage>
</organism>
<sequence>KDVLENQTALKCSAVLISGRYALSGAQCISGNTERIGVPINIRLGDYDVTNDGPDCVDDGDGKSCNTGALTIPIEKIIKHPKYQESNRRSREHDIALIKLKETAPYTDFIRPICLPTSDVTNAPRSFVLAGWGSVNNTGSLSNILHHVNLPLIDADTCKSAIKNARFPELGSGQLCAGGEGKDSCAGDSGAPLMYQHDVFELAGIVSFGFQPCGTIGKPGVYTKVFAYMDWIRENIVE</sequence>
<feature type="non-terminal residue" evidence="1">
    <location>
        <position position="1"/>
    </location>
</feature>
<comment type="caution">
    <text evidence="1">The sequence shown here is derived from an EMBL/GenBank/DDBJ whole genome shotgun (WGS) entry which is preliminary data.</text>
</comment>
<accession>A0ACC0JHD3</accession>
<protein>
    <submittedName>
        <fullName evidence="1">Uncharacterized protein</fullName>
    </submittedName>
</protein>
<keyword evidence="2" id="KW-1185">Reference proteome</keyword>
<dbReference type="EMBL" id="CM046122">
    <property type="protein sequence ID" value="KAI8423576.1"/>
    <property type="molecule type" value="Genomic_DNA"/>
</dbReference>
<proteinExistence type="predicted"/>
<name>A0ACC0JHD3_CHOFU</name>
<reference evidence="1 2" key="1">
    <citation type="journal article" date="2022" name="Genome Biol. Evol.">
        <title>The Spruce Budworm Genome: Reconstructing the Evolutionary History of Antifreeze Proteins.</title>
        <authorList>
            <person name="Beliveau C."/>
            <person name="Gagne P."/>
            <person name="Picq S."/>
            <person name="Vernygora O."/>
            <person name="Keeling C.I."/>
            <person name="Pinkney K."/>
            <person name="Doucet D."/>
            <person name="Wen F."/>
            <person name="Johnston J.S."/>
            <person name="Maaroufi H."/>
            <person name="Boyle B."/>
            <person name="Laroche J."/>
            <person name="Dewar K."/>
            <person name="Juretic N."/>
            <person name="Blackburn G."/>
            <person name="Nisole A."/>
            <person name="Brunet B."/>
            <person name="Brandao M."/>
            <person name="Lumley L."/>
            <person name="Duan J."/>
            <person name="Quan G."/>
            <person name="Lucarotti C.J."/>
            <person name="Roe A.D."/>
            <person name="Sperling F.A.H."/>
            <person name="Levesque R.C."/>
            <person name="Cusson M."/>
        </authorList>
    </citation>
    <scope>NUCLEOTIDE SEQUENCE [LARGE SCALE GENOMIC DNA]</scope>
    <source>
        <strain evidence="1">Glfc:IPQL:Cfum</strain>
    </source>
</reference>
<evidence type="ECO:0000313" key="2">
    <source>
        <dbReference type="Proteomes" id="UP001064048"/>
    </source>
</evidence>